<dbReference type="Proteomes" id="UP000307173">
    <property type="component" value="Unassembled WGS sequence"/>
</dbReference>
<protein>
    <recommendedName>
        <fullName evidence="8">Arf-GAP domain-containing protein</fullName>
    </recommendedName>
</protein>
<dbReference type="GO" id="GO:0000026">
    <property type="term" value="F:alpha-1,2-mannosyltransferase activity"/>
    <property type="evidence" value="ECO:0007669"/>
    <property type="project" value="TreeGrafter"/>
</dbReference>
<evidence type="ECO:0000256" key="6">
    <source>
        <dbReference type="PROSITE-ProRule" id="PRU00288"/>
    </source>
</evidence>
<comment type="caution">
    <text evidence="9">The sequence shown here is derived from an EMBL/GenBank/DDBJ whole genome shotgun (WGS) entry which is preliminary data.</text>
</comment>
<evidence type="ECO:0000256" key="1">
    <source>
        <dbReference type="ARBA" id="ARBA00004606"/>
    </source>
</evidence>
<feature type="region of interest" description="Disordered" evidence="7">
    <location>
        <begin position="578"/>
        <end position="641"/>
    </location>
</feature>
<accession>A0A4T0WY81</accession>
<gene>
    <name evidence="9" type="ORF">CANINC_003808</name>
</gene>
<keyword evidence="5" id="KW-0812">Transmembrane</keyword>
<dbReference type="AlphaFoldDB" id="A0A4T0WY81"/>
<dbReference type="GO" id="GO:0006493">
    <property type="term" value="P:protein O-linked glycosylation"/>
    <property type="evidence" value="ECO:0007669"/>
    <property type="project" value="TreeGrafter"/>
</dbReference>
<comment type="similarity">
    <text evidence="2">Belongs to the glycosyltransferase 15 family.</text>
</comment>
<dbReference type="GO" id="GO:0016020">
    <property type="term" value="C:membrane"/>
    <property type="evidence" value="ECO:0007669"/>
    <property type="project" value="UniProtKB-SubCell"/>
</dbReference>
<feature type="compositionally biased region" description="Basic and acidic residues" evidence="7">
    <location>
        <begin position="630"/>
        <end position="641"/>
    </location>
</feature>
<feature type="compositionally biased region" description="Low complexity" evidence="7">
    <location>
        <begin position="591"/>
        <end position="616"/>
    </location>
</feature>
<keyword evidence="4" id="KW-0808">Transferase</keyword>
<dbReference type="GO" id="GO:0006487">
    <property type="term" value="P:protein N-linked glycosylation"/>
    <property type="evidence" value="ECO:0007669"/>
    <property type="project" value="TreeGrafter"/>
</dbReference>
<evidence type="ECO:0000313" key="9">
    <source>
        <dbReference type="EMBL" id="TID19238.1"/>
    </source>
</evidence>
<dbReference type="GO" id="GO:0005794">
    <property type="term" value="C:Golgi apparatus"/>
    <property type="evidence" value="ECO:0007669"/>
    <property type="project" value="TreeGrafter"/>
</dbReference>
<proteinExistence type="inferred from homology"/>
<evidence type="ECO:0000259" key="8">
    <source>
        <dbReference type="PROSITE" id="PS50115"/>
    </source>
</evidence>
<dbReference type="InterPro" id="IPR029044">
    <property type="entry name" value="Nucleotide-diphossugar_trans"/>
</dbReference>
<keyword evidence="6" id="KW-0863">Zinc-finger</keyword>
<dbReference type="PANTHER" id="PTHR31121">
    <property type="entry name" value="ALPHA-1,2 MANNOSYLTRANSFERASE KTR1"/>
    <property type="match status" value="1"/>
</dbReference>
<dbReference type="PRINTS" id="PR00405">
    <property type="entry name" value="REVINTRACTNG"/>
</dbReference>
<keyword evidence="3" id="KW-0328">Glycosyltransferase</keyword>
<organism evidence="9 10">
    <name type="scientific">Pichia inconspicua</name>
    <dbReference type="NCBI Taxonomy" id="52247"/>
    <lineage>
        <taxon>Eukaryota</taxon>
        <taxon>Fungi</taxon>
        <taxon>Dikarya</taxon>
        <taxon>Ascomycota</taxon>
        <taxon>Saccharomycotina</taxon>
        <taxon>Pichiomycetes</taxon>
        <taxon>Pichiales</taxon>
        <taxon>Pichiaceae</taxon>
        <taxon>Pichia</taxon>
    </lineage>
</organism>
<dbReference type="FunFam" id="3.90.550.10:FF:000051">
    <property type="entry name" value="Alpha-1,2-mannosyltransferase (Ktr4)"/>
    <property type="match status" value="1"/>
</dbReference>
<dbReference type="InterPro" id="IPR002685">
    <property type="entry name" value="Glyco_trans_15"/>
</dbReference>
<keyword evidence="5" id="KW-0735">Signal-anchor</keyword>
<dbReference type="CDD" id="cd08204">
    <property type="entry name" value="ArfGap"/>
    <property type="match status" value="1"/>
</dbReference>
<keyword evidence="10" id="KW-1185">Reference proteome</keyword>
<dbReference type="SUPFAM" id="SSF57863">
    <property type="entry name" value="ArfGap/RecO-like zinc finger"/>
    <property type="match status" value="1"/>
</dbReference>
<dbReference type="EMBL" id="SELW01000599">
    <property type="protein sequence ID" value="TID19238.1"/>
    <property type="molecule type" value="Genomic_DNA"/>
</dbReference>
<dbReference type="GO" id="GO:0000032">
    <property type="term" value="P:cell wall mannoprotein biosynthetic process"/>
    <property type="evidence" value="ECO:0007669"/>
    <property type="project" value="TreeGrafter"/>
</dbReference>
<keyword evidence="6" id="KW-0479">Metal-binding</keyword>
<evidence type="ECO:0000313" key="10">
    <source>
        <dbReference type="Proteomes" id="UP000307173"/>
    </source>
</evidence>
<feature type="compositionally biased region" description="Low complexity" evidence="7">
    <location>
        <begin position="867"/>
        <end position="887"/>
    </location>
</feature>
<feature type="domain" description="Arf-GAP" evidence="8">
    <location>
        <begin position="402"/>
        <end position="507"/>
    </location>
</feature>
<evidence type="ECO:0000256" key="3">
    <source>
        <dbReference type="ARBA" id="ARBA00022676"/>
    </source>
</evidence>
<dbReference type="PROSITE" id="PS50115">
    <property type="entry name" value="ARFGAP"/>
    <property type="match status" value="1"/>
</dbReference>
<dbReference type="SMART" id="SM00105">
    <property type="entry name" value="ArfGap"/>
    <property type="match status" value="1"/>
</dbReference>
<evidence type="ECO:0000256" key="4">
    <source>
        <dbReference type="ARBA" id="ARBA00022679"/>
    </source>
</evidence>
<dbReference type="Pfam" id="PF01412">
    <property type="entry name" value="ArfGap"/>
    <property type="match status" value="1"/>
</dbReference>
<evidence type="ECO:0000256" key="2">
    <source>
        <dbReference type="ARBA" id="ARBA00007677"/>
    </source>
</evidence>
<dbReference type="OrthoDB" id="439943at2759"/>
<sequence>MRRLSLLKHITLLLFAVVFLSTLLICVLTLDFDSVKTIDTSYDRPAVVIDDDIEIRRKYSDSAERVSNATFFTLCRNSDLDGILHSIQSLEARFNQKYHYPWVFANNEPFTKKFRDSVSEIVTGDIVFTTIPKEYWDVPESIDQIHLQKKLKYMEQEEINYGGSLSYRQMCRFNSGFFYKLEALRQFTWYWRVEPDVTYHCDIEDDFFRIMVDEEKVYGFSLAMVEDSRTIRKLWSASRNYFESLDDWKSFVNDEESYLPEQDDGSLAFIESGIDTNKPIRGNYNFCHYWSNFEIANLDFFRDWHYDEYFQSLDKTGNFFYERWGDAPVHSIAVSYLLNPEKIKYFDNTGYFHQTIGNCPRNKEVFKIKRCSCSRFNDFSWSHSSCIGLAIMAGLDHRTQETRLLELLNSSANRNKCGECKSNNPTWASWNLGVFLCGRCASAHRSLGPEISRVKSLSMEKWTRHEILVLSEIGNKKNNRFWNEKQVPFLYDPDDKDALVMWLRDKYTGRYRYGAVHDSDYRLSEDWADSTDDFGFEKFSSSKSMGRNFDERFGKASNVTRSMRKTYAKFGGGSSVDDDYDDDNYSRRSRPSVSAATSSRSRSRFSTPPASSPSRALPERAPRLTYRKVTSSERSKYGDQSRKMKYDLGYEDEDINIEALVLANGNIDQAVWIIKNSGAAPKPKNSETSKPQLPVRKNETGAIFDSSKAGGFNWLDGEVSQNNNSTVNSKDNQIYQYVDPMTGAVYYIDGNGQQYIDPQQPQQSMMNPYQLQQAQQMLQQQTMQPQHTMYTGTPTGFMQQQQQPMYTQPNGFISQPSFSQPTGFPTQMNTFPSQPTGFPQQTSTFGAAAPASQTDLTMNQLQMQRQQQQQQQMFQQQQQQMMPQQQQFYGQPF</sequence>
<dbReference type="GO" id="GO:0008270">
    <property type="term" value="F:zinc ion binding"/>
    <property type="evidence" value="ECO:0007669"/>
    <property type="project" value="UniProtKB-KW"/>
</dbReference>
<dbReference type="Gene3D" id="3.90.550.10">
    <property type="entry name" value="Spore Coat Polysaccharide Biosynthesis Protein SpsA, Chain A"/>
    <property type="match status" value="1"/>
</dbReference>
<dbReference type="InterPro" id="IPR038508">
    <property type="entry name" value="ArfGAP_dom_sf"/>
</dbReference>
<dbReference type="Gene3D" id="1.10.220.150">
    <property type="entry name" value="Arf GTPase activating protein"/>
    <property type="match status" value="1"/>
</dbReference>
<dbReference type="InterPro" id="IPR037278">
    <property type="entry name" value="ARFGAP/RecO"/>
</dbReference>
<reference evidence="9 10" key="1">
    <citation type="journal article" date="2019" name="Front. Genet.">
        <title>Whole-Genome Sequencing of the Opportunistic Yeast Pathogen Candida inconspicua Uncovers Its Hybrid Origin.</title>
        <authorList>
            <person name="Mixao V."/>
            <person name="Hansen A.P."/>
            <person name="Saus E."/>
            <person name="Boekhout T."/>
            <person name="Lass-Florl C."/>
            <person name="Gabaldon T."/>
        </authorList>
    </citation>
    <scope>NUCLEOTIDE SEQUENCE [LARGE SCALE GENOMIC DNA]</scope>
    <source>
        <strain evidence="9 10">CBS 180</strain>
    </source>
</reference>
<feature type="region of interest" description="Disordered" evidence="7">
    <location>
        <begin position="867"/>
        <end position="893"/>
    </location>
</feature>
<dbReference type="SUPFAM" id="SSF53448">
    <property type="entry name" value="Nucleotide-diphospho-sugar transferases"/>
    <property type="match status" value="1"/>
</dbReference>
<dbReference type="GO" id="GO:0005096">
    <property type="term" value="F:GTPase activator activity"/>
    <property type="evidence" value="ECO:0007669"/>
    <property type="project" value="InterPro"/>
</dbReference>
<dbReference type="InterPro" id="IPR001164">
    <property type="entry name" value="ArfGAP_dom"/>
</dbReference>
<dbReference type="Pfam" id="PF01793">
    <property type="entry name" value="Glyco_transf_15"/>
    <property type="match status" value="1"/>
</dbReference>
<evidence type="ECO:0000256" key="7">
    <source>
        <dbReference type="SAM" id="MobiDB-lite"/>
    </source>
</evidence>
<keyword evidence="6" id="KW-0862">Zinc</keyword>
<dbReference type="PANTHER" id="PTHR31121:SF6">
    <property type="entry name" value="ALPHA-1,2 MANNOSYLTRANSFERASE KTR1"/>
    <property type="match status" value="1"/>
</dbReference>
<name>A0A4T0WY81_9ASCO</name>
<comment type="subcellular location">
    <subcellularLocation>
        <location evidence="1">Membrane</location>
        <topology evidence="1">Single-pass type II membrane protein</topology>
    </subcellularLocation>
</comment>
<evidence type="ECO:0000256" key="5">
    <source>
        <dbReference type="ARBA" id="ARBA00022968"/>
    </source>
</evidence>